<evidence type="ECO:0000256" key="7">
    <source>
        <dbReference type="ARBA" id="ARBA00023065"/>
    </source>
</evidence>
<dbReference type="Gene3D" id="2.40.170.20">
    <property type="entry name" value="TonB-dependent receptor, beta-barrel domain"/>
    <property type="match status" value="1"/>
</dbReference>
<evidence type="ECO:0000256" key="9">
    <source>
        <dbReference type="ARBA" id="ARBA00023136"/>
    </source>
</evidence>
<evidence type="ECO:0000313" key="17">
    <source>
        <dbReference type="Proteomes" id="UP001549110"/>
    </source>
</evidence>
<reference evidence="16 17" key="1">
    <citation type="submission" date="2024-06" db="EMBL/GenBank/DDBJ databases">
        <title>Genomic Encyclopedia of Type Strains, Phase IV (KMG-IV): sequencing the most valuable type-strain genomes for metagenomic binning, comparative biology and taxonomic classification.</title>
        <authorList>
            <person name="Goeker M."/>
        </authorList>
    </citation>
    <scope>NUCLEOTIDE SEQUENCE [LARGE SCALE GENOMIC DNA]</scope>
    <source>
        <strain evidence="16 17">DSM 17809</strain>
    </source>
</reference>
<feature type="chain" id="PRO_5045571173" evidence="13">
    <location>
        <begin position="39"/>
        <end position="858"/>
    </location>
</feature>
<dbReference type="Proteomes" id="UP001549110">
    <property type="component" value="Unassembled WGS sequence"/>
</dbReference>
<name>A0ABV2EFH3_9CAUL</name>
<evidence type="ECO:0000256" key="1">
    <source>
        <dbReference type="ARBA" id="ARBA00004571"/>
    </source>
</evidence>
<keyword evidence="13" id="KW-0732">Signal</keyword>
<evidence type="ECO:0000256" key="8">
    <source>
        <dbReference type="ARBA" id="ARBA00023077"/>
    </source>
</evidence>
<evidence type="ECO:0000256" key="11">
    <source>
        <dbReference type="PROSITE-ProRule" id="PRU01360"/>
    </source>
</evidence>
<keyword evidence="10 11" id="KW-0998">Cell outer membrane</keyword>
<keyword evidence="7" id="KW-0406">Ion transport</keyword>
<evidence type="ECO:0000256" key="2">
    <source>
        <dbReference type="ARBA" id="ARBA00022448"/>
    </source>
</evidence>
<evidence type="ECO:0000259" key="14">
    <source>
        <dbReference type="Pfam" id="PF00593"/>
    </source>
</evidence>
<comment type="similarity">
    <text evidence="11 12">Belongs to the TonB-dependent receptor family.</text>
</comment>
<evidence type="ECO:0000256" key="3">
    <source>
        <dbReference type="ARBA" id="ARBA00022452"/>
    </source>
</evidence>
<proteinExistence type="inferred from homology"/>
<protein>
    <submittedName>
        <fullName evidence="16">Iron complex outermembrane receptor protein</fullName>
    </submittedName>
</protein>
<feature type="signal peptide" evidence="13">
    <location>
        <begin position="1"/>
        <end position="38"/>
    </location>
</feature>
<dbReference type="EMBL" id="JBEPLU010000001">
    <property type="protein sequence ID" value="MET3525783.1"/>
    <property type="molecule type" value="Genomic_DNA"/>
</dbReference>
<evidence type="ECO:0000259" key="15">
    <source>
        <dbReference type="Pfam" id="PF07715"/>
    </source>
</evidence>
<evidence type="ECO:0000256" key="4">
    <source>
        <dbReference type="ARBA" id="ARBA00022496"/>
    </source>
</evidence>
<evidence type="ECO:0000256" key="12">
    <source>
        <dbReference type="RuleBase" id="RU003357"/>
    </source>
</evidence>
<organism evidence="16 17">
    <name type="scientific">Phenylobacterium koreense</name>
    <dbReference type="NCBI Taxonomy" id="266125"/>
    <lineage>
        <taxon>Bacteria</taxon>
        <taxon>Pseudomonadati</taxon>
        <taxon>Pseudomonadota</taxon>
        <taxon>Alphaproteobacteria</taxon>
        <taxon>Caulobacterales</taxon>
        <taxon>Caulobacteraceae</taxon>
        <taxon>Phenylobacterium</taxon>
    </lineage>
</organism>
<keyword evidence="8 12" id="KW-0798">TonB box</keyword>
<sequence>MIYAAQRRTPAGAASRRARLAATASLLVTAGIATPSLAQTAAPSNMIEELVVTAEKREQSLQDVPVAISAFTSERRDVLGVSSVEDIARLTPSVSYTNNDRMSIRGIGRLTNAIGTDPSVALYSDGIFSNSMADASTPSIFIERTEILRGPQGTLYGRNSVGGTINVVSKRPTEEFNAEVRAMVGNYESYRLDGLVSGPVLPNLRFLLGASMERREEGFLKNSGPAADPAQVRRWMVEAQIEADLGENTVARLRYTKFDWDDSYGVGNTFGNNLSPYDTTSLTGVGTSALYYNTTYGLTSQNPGVRDPYAVDVNAPFYGSLDNHHRLHFDLTSDLGWATLKYLAGYQQYDYNTSTDSDLSPRIGPQNILVDVDGPGPIGAFTATDVSTDARTFYEERQSWLSNEINLSSNNDGPVHWIVGLYQYYQEYDQPQGIRVVGDPGMFQPRSLQGTASQPNPRGAFLYVDGHLETKSYAAFGQVDWKFAENWTLTAGLRYTYDEKKGTDSARYVGRIPTLALAFGPTLPPSQAQALAVDLTIQQVCGGTTMAACAANPLTANLVANPTGGLRRDLSGDWDALTGTLGVQWEPDADTNVYLRYSRGYKSGGWIGSNGLSPDPYADPEYVNSFELGAKKTFGGRLQANAALFYTDYQGFQAPLTAPLGTITASQFLNLDATIWGLELETLWAPIDNLQLMFNYAYLNTELDTGCCFVDTSDPLAQGPGAQPVGSPIGGRVFQSVVGNDLPLSPENKVTLGATYDIHFTPGTLTLGATASYIDPQKSTLFNNPIYWTDSFTTGDLRALWRDAEDRFTVIGFVKNVTDEVGYGSSGASPAGITAVGVRRSVSLIFPRTYGVEFQYRF</sequence>
<keyword evidence="2 11" id="KW-0813">Transport</keyword>
<dbReference type="RefSeq" id="WP_354297217.1">
    <property type="nucleotide sequence ID" value="NZ_JBEPLU010000001.1"/>
</dbReference>
<evidence type="ECO:0000256" key="5">
    <source>
        <dbReference type="ARBA" id="ARBA00022692"/>
    </source>
</evidence>
<dbReference type="PROSITE" id="PS52016">
    <property type="entry name" value="TONB_DEPENDENT_REC_3"/>
    <property type="match status" value="1"/>
</dbReference>
<accession>A0ABV2EFH3</accession>
<evidence type="ECO:0000256" key="10">
    <source>
        <dbReference type="ARBA" id="ARBA00023237"/>
    </source>
</evidence>
<keyword evidence="4" id="KW-0410">Iron transport</keyword>
<evidence type="ECO:0000313" key="16">
    <source>
        <dbReference type="EMBL" id="MET3525783.1"/>
    </source>
</evidence>
<dbReference type="InterPro" id="IPR000531">
    <property type="entry name" value="Beta-barrel_TonB"/>
</dbReference>
<evidence type="ECO:0000256" key="6">
    <source>
        <dbReference type="ARBA" id="ARBA00023004"/>
    </source>
</evidence>
<dbReference type="InterPro" id="IPR039426">
    <property type="entry name" value="TonB-dep_rcpt-like"/>
</dbReference>
<comment type="subcellular location">
    <subcellularLocation>
        <location evidence="1 11">Cell outer membrane</location>
        <topology evidence="1 11">Multi-pass membrane protein</topology>
    </subcellularLocation>
</comment>
<dbReference type="PANTHER" id="PTHR32552">
    <property type="entry name" value="FERRICHROME IRON RECEPTOR-RELATED"/>
    <property type="match status" value="1"/>
</dbReference>
<dbReference type="InterPro" id="IPR036942">
    <property type="entry name" value="Beta-barrel_TonB_sf"/>
</dbReference>
<dbReference type="Pfam" id="PF00593">
    <property type="entry name" value="TonB_dep_Rec_b-barrel"/>
    <property type="match status" value="1"/>
</dbReference>
<dbReference type="SUPFAM" id="SSF56935">
    <property type="entry name" value="Porins"/>
    <property type="match status" value="1"/>
</dbReference>
<feature type="domain" description="TonB-dependent receptor plug" evidence="15">
    <location>
        <begin position="61"/>
        <end position="164"/>
    </location>
</feature>
<dbReference type="PANTHER" id="PTHR32552:SF81">
    <property type="entry name" value="TONB-DEPENDENT OUTER MEMBRANE RECEPTOR"/>
    <property type="match status" value="1"/>
</dbReference>
<dbReference type="InterPro" id="IPR012910">
    <property type="entry name" value="Plug_dom"/>
</dbReference>
<evidence type="ECO:0000256" key="13">
    <source>
        <dbReference type="SAM" id="SignalP"/>
    </source>
</evidence>
<keyword evidence="9 11" id="KW-0472">Membrane</keyword>
<keyword evidence="16" id="KW-0675">Receptor</keyword>
<comment type="caution">
    <text evidence="16">The sequence shown here is derived from an EMBL/GenBank/DDBJ whole genome shotgun (WGS) entry which is preliminary data.</text>
</comment>
<dbReference type="Pfam" id="PF07715">
    <property type="entry name" value="Plug"/>
    <property type="match status" value="1"/>
</dbReference>
<keyword evidence="3 11" id="KW-1134">Transmembrane beta strand</keyword>
<feature type="domain" description="TonB-dependent receptor-like beta-barrel" evidence="14">
    <location>
        <begin position="260"/>
        <end position="817"/>
    </location>
</feature>
<keyword evidence="6" id="KW-0408">Iron</keyword>
<keyword evidence="5 11" id="KW-0812">Transmembrane</keyword>
<keyword evidence="17" id="KW-1185">Reference proteome</keyword>
<gene>
    <name evidence="16" type="ORF">ABID41_000878</name>
</gene>